<proteinExistence type="predicted"/>
<evidence type="ECO:0000313" key="3">
    <source>
        <dbReference type="Proteomes" id="UP000321922"/>
    </source>
</evidence>
<dbReference type="NCBIfam" id="NF033928">
    <property type="entry name" value="alph_xenorhab_A"/>
    <property type="match status" value="1"/>
</dbReference>
<dbReference type="Gene3D" id="1.20.1170.10">
    <property type="match status" value="1"/>
</dbReference>
<keyword evidence="1" id="KW-0175">Coiled coil</keyword>
<evidence type="ECO:0008006" key="4">
    <source>
        <dbReference type="Google" id="ProtNLM"/>
    </source>
</evidence>
<sequence length="404" mass="45997">MDRRNVLKTVTALYVAALPSLNAISKVIPDEIALKLGNYDLDAFAGENVFTDSDGTFVLTDHQWLQIQAYIAHALSLPTTAFEFQQEFQIPTDIDIEGFRWLMDCYTDLKGDAESWNNVTFPKLITSVDAMSGWCSYSSQIMQVIYMYIEELKYAAEINNSILFENNKTPLLLLLNQLLDFAIPRAEEADQLRGEMITFQNHLARKNIELDTLEHQYDDLIGRYDGDSIKEHIEQLRVEIDQLNKEYARLVTIAATTPTYAWVPFWGWFIAPAIAGVYGAQAAEVNRQREEKLHELHALETSLDHGKKIFRSWKLARQSIHSTHELIGPATNSLGLLIGQWQLFETSLSSVIKSIEDLDSNLGKDNIIAAILAKFTAEKLEKNWLALSQKCDQFIESITIETYH</sequence>
<accession>A0A511QEQ8</accession>
<feature type="coiled-coil region" evidence="1">
    <location>
        <begin position="203"/>
        <end position="253"/>
    </location>
</feature>
<reference evidence="2 3" key="1">
    <citation type="submission" date="2019-07" db="EMBL/GenBank/DDBJ databases">
        <title>Whole genome shotgun sequence of Vibrio sagamiensis NBRC 104589.</title>
        <authorList>
            <person name="Hosoyama A."/>
            <person name="Uohara A."/>
            <person name="Ohji S."/>
            <person name="Ichikawa N."/>
        </authorList>
    </citation>
    <scope>NUCLEOTIDE SEQUENCE [LARGE SCALE GENOMIC DNA]</scope>
    <source>
        <strain evidence="2 3">NBRC 104589</strain>
    </source>
</reference>
<evidence type="ECO:0000256" key="1">
    <source>
        <dbReference type="SAM" id="Coils"/>
    </source>
</evidence>
<dbReference type="EMBL" id="BJXJ01000016">
    <property type="protein sequence ID" value="GEM75770.1"/>
    <property type="molecule type" value="Genomic_DNA"/>
</dbReference>
<keyword evidence="3" id="KW-1185">Reference proteome</keyword>
<dbReference type="OrthoDB" id="5902884at2"/>
<evidence type="ECO:0000313" key="2">
    <source>
        <dbReference type="EMBL" id="GEM75770.1"/>
    </source>
</evidence>
<name>A0A511QEQ8_9VIBR</name>
<dbReference type="CDD" id="cd22656">
    <property type="entry name" value="ClyA_Cry6Aa-like"/>
    <property type="match status" value="1"/>
</dbReference>
<dbReference type="Proteomes" id="UP000321922">
    <property type="component" value="Unassembled WGS sequence"/>
</dbReference>
<dbReference type="SUPFAM" id="SSF58100">
    <property type="entry name" value="Bacterial hemolysins"/>
    <property type="match status" value="1"/>
</dbReference>
<dbReference type="AlphaFoldDB" id="A0A511QEQ8"/>
<comment type="caution">
    <text evidence="2">The sequence shown here is derived from an EMBL/GenBank/DDBJ whole genome shotgun (WGS) entry which is preliminary data.</text>
</comment>
<protein>
    <recommendedName>
        <fullName evidence="4">Alpha-xenorhabdolysin family binary toxin subunit A</fullName>
    </recommendedName>
</protein>
<gene>
    <name evidence="2" type="ORF">VSA01S_18820</name>
</gene>
<organism evidence="2 3">
    <name type="scientific">Vibrio sagamiensis NBRC 104589</name>
    <dbReference type="NCBI Taxonomy" id="1219064"/>
    <lineage>
        <taxon>Bacteria</taxon>
        <taxon>Pseudomonadati</taxon>
        <taxon>Pseudomonadota</taxon>
        <taxon>Gammaproteobacteria</taxon>
        <taxon>Vibrionales</taxon>
        <taxon>Vibrionaceae</taxon>
        <taxon>Vibrio</taxon>
    </lineage>
</organism>
<dbReference type="RefSeq" id="WP_039980875.1">
    <property type="nucleotide sequence ID" value="NZ_BAOJ01000047.1"/>
</dbReference>